<feature type="transmembrane region" description="Helical" evidence="4">
    <location>
        <begin position="203"/>
        <end position="221"/>
    </location>
</feature>
<evidence type="ECO:0000256" key="4">
    <source>
        <dbReference type="SAM" id="Phobius"/>
    </source>
</evidence>
<accession>A0ABX9XLM9</accession>
<comment type="catalytic activity">
    <reaction evidence="1">
        <text>ATP + protein L-histidine = ADP + protein N-phospho-L-histidine.</text>
        <dbReference type="EC" id="2.7.13.3"/>
    </reaction>
</comment>
<dbReference type="Gene3D" id="1.10.287.130">
    <property type="match status" value="1"/>
</dbReference>
<dbReference type="InterPro" id="IPR011623">
    <property type="entry name" value="7TMR_DISM_rcpt_extracell_dom1"/>
</dbReference>
<dbReference type="SMART" id="SM00388">
    <property type="entry name" value="HisKA"/>
    <property type="match status" value="1"/>
</dbReference>
<proteinExistence type="predicted"/>
<dbReference type="SMART" id="SM00387">
    <property type="entry name" value="HATPase_c"/>
    <property type="match status" value="1"/>
</dbReference>
<dbReference type="Gene3D" id="3.30.565.10">
    <property type="entry name" value="Histidine kinase-like ATPase, C-terminal domain"/>
    <property type="match status" value="1"/>
</dbReference>
<evidence type="ECO:0000313" key="7">
    <source>
        <dbReference type="Proteomes" id="UP000275199"/>
    </source>
</evidence>
<dbReference type="SUPFAM" id="SSF55874">
    <property type="entry name" value="ATPase domain of HSP90 chaperone/DNA topoisomerase II/histidine kinase"/>
    <property type="match status" value="1"/>
</dbReference>
<dbReference type="Pfam" id="PF07695">
    <property type="entry name" value="7TMR-DISM_7TM"/>
    <property type="match status" value="1"/>
</dbReference>
<dbReference type="SUPFAM" id="SSF47384">
    <property type="entry name" value="Homodimeric domain of signal transducing histidine kinase"/>
    <property type="match status" value="1"/>
</dbReference>
<protein>
    <recommendedName>
        <fullName evidence="2">histidine kinase</fullName>
        <ecNumber evidence="2">2.7.13.3</ecNumber>
    </recommendedName>
</protein>
<dbReference type="EC" id="2.7.13.3" evidence="2"/>
<dbReference type="InterPro" id="IPR005467">
    <property type="entry name" value="His_kinase_dom"/>
</dbReference>
<keyword evidence="3" id="KW-0597">Phosphoprotein</keyword>
<reference evidence="6 7" key="1">
    <citation type="submission" date="2018-11" db="EMBL/GenBank/DDBJ databases">
        <authorList>
            <person name="Jang G.I."/>
            <person name="Hwang C.Y."/>
        </authorList>
    </citation>
    <scope>NUCLEOTIDE SEQUENCE [LARGE SCALE GENOMIC DNA]</scope>
    <source>
        <strain evidence="6 7">SSM26</strain>
    </source>
</reference>
<evidence type="ECO:0000313" key="6">
    <source>
        <dbReference type="EMBL" id="ROZ86331.1"/>
    </source>
</evidence>
<dbReference type="Pfam" id="PF02518">
    <property type="entry name" value="HATPase_c"/>
    <property type="match status" value="1"/>
</dbReference>
<feature type="transmembrane region" description="Helical" evidence="4">
    <location>
        <begin position="382"/>
        <end position="403"/>
    </location>
</feature>
<organism evidence="6 7">
    <name type="scientific">Pseudomonas neustonica</name>
    <dbReference type="NCBI Taxonomy" id="2487346"/>
    <lineage>
        <taxon>Bacteria</taxon>
        <taxon>Pseudomonadati</taxon>
        <taxon>Pseudomonadota</taxon>
        <taxon>Gammaproteobacteria</taxon>
        <taxon>Pseudomonadales</taxon>
        <taxon>Pseudomonadaceae</taxon>
        <taxon>Pseudomonas</taxon>
    </lineage>
</organism>
<feature type="transmembrane region" description="Helical" evidence="4">
    <location>
        <begin position="293"/>
        <end position="317"/>
    </location>
</feature>
<feature type="transmembrane region" description="Helical" evidence="4">
    <location>
        <begin position="228"/>
        <end position="251"/>
    </location>
</feature>
<dbReference type="Gene3D" id="2.60.40.2380">
    <property type="match status" value="1"/>
</dbReference>
<dbReference type="InterPro" id="IPR004358">
    <property type="entry name" value="Sig_transdc_His_kin-like_C"/>
</dbReference>
<feature type="transmembrane region" description="Helical" evidence="4">
    <location>
        <begin position="21"/>
        <end position="43"/>
    </location>
</feature>
<dbReference type="Pfam" id="PF00512">
    <property type="entry name" value="HisKA"/>
    <property type="match status" value="1"/>
</dbReference>
<dbReference type="InterPro" id="IPR003594">
    <property type="entry name" value="HATPase_dom"/>
</dbReference>
<dbReference type="InterPro" id="IPR003661">
    <property type="entry name" value="HisK_dim/P_dom"/>
</dbReference>
<evidence type="ECO:0000256" key="3">
    <source>
        <dbReference type="ARBA" id="ARBA00022553"/>
    </source>
</evidence>
<dbReference type="Pfam" id="PF07696">
    <property type="entry name" value="7TMR-DISMED2"/>
    <property type="match status" value="1"/>
</dbReference>
<keyword evidence="7" id="KW-1185">Reference proteome</keyword>
<dbReference type="PRINTS" id="PR00344">
    <property type="entry name" value="BCTRLSENSOR"/>
</dbReference>
<feature type="transmembrane region" description="Helical" evidence="4">
    <location>
        <begin position="323"/>
        <end position="343"/>
    </location>
</feature>
<sequence length="662" mass="73596">MIHNFSRGGGVASCGVTREGFVRFFFSLVLLLCLCVSFVMPVWSAPLKLGSDLPYETYEDIAGDLTRDTVLPLLQAEADTYTSVTVSRGYTRSVYWFSFELPASAFTSGERWMEMHPTFLDDVQIFYRPLNQAGAWQLWQSGDTHPGPAGNLDYRFPLFKVPASEAGYEFLLRVASSSALMLQLTFWEPNEFTPQAIRATNKWSIYFGVALLSSLIALSLAITLRSRLLWSVTAMSATYGLVACVQGYIAWLLPARGLLIQHYLTGVFTLLSYAAVIWLTAEALALRKRMPRIYRAMLASSGAIALLVFSVPLGFYGEAFRCMIVLYLLVGFFSLGLGLYLWWHDRPSSVPLLVGASPLFCILISLAGVGTVLGFLEYRKEIYVLWQAALLENMLLVPWLAIIQVRKRRQQALEKAGLAHDLRVEREARFHQRQFMGMVAHEFRTPLAVITASLENMRLADTSAESQSRRHRRIERATERLVQLTDNCLADSRLDAQSLIIAPEPTRLAELLSSAASLVHLSDHHHWVLTFEGEEVTDLSDIEAVANVDPALMRIALSNVIDNAVKYSPKGAIVVELRREDSAWLVSIADSGNGIAAALTPHIFERYRQASQSGQNAGGVGLGLFVARQIAQAHGGSLKLADNSNAGCRFVFIFPDLWGREL</sequence>
<keyword evidence="4" id="KW-0472">Membrane</keyword>
<feature type="transmembrane region" description="Helical" evidence="4">
    <location>
        <begin position="263"/>
        <end position="281"/>
    </location>
</feature>
<feature type="domain" description="Histidine kinase" evidence="5">
    <location>
        <begin position="438"/>
        <end position="658"/>
    </location>
</feature>
<dbReference type="PROSITE" id="PS50109">
    <property type="entry name" value="HIS_KIN"/>
    <property type="match status" value="1"/>
</dbReference>
<gene>
    <name evidence="6" type="ORF">EF096_06225</name>
</gene>
<dbReference type="CDD" id="cd00082">
    <property type="entry name" value="HisKA"/>
    <property type="match status" value="1"/>
</dbReference>
<dbReference type="Proteomes" id="UP000275199">
    <property type="component" value="Unassembled WGS sequence"/>
</dbReference>
<evidence type="ECO:0000259" key="5">
    <source>
        <dbReference type="PROSITE" id="PS50109"/>
    </source>
</evidence>
<feature type="transmembrane region" description="Helical" evidence="4">
    <location>
        <begin position="350"/>
        <end position="376"/>
    </location>
</feature>
<keyword evidence="4" id="KW-0812">Transmembrane</keyword>
<name>A0ABX9XLM9_9PSED</name>
<dbReference type="InterPro" id="IPR011622">
    <property type="entry name" value="7TMR_DISM_rcpt_extracell_dom2"/>
</dbReference>
<dbReference type="InterPro" id="IPR036097">
    <property type="entry name" value="HisK_dim/P_sf"/>
</dbReference>
<dbReference type="InterPro" id="IPR036890">
    <property type="entry name" value="HATPase_C_sf"/>
</dbReference>
<dbReference type="PANTHER" id="PTHR43547">
    <property type="entry name" value="TWO-COMPONENT HISTIDINE KINASE"/>
    <property type="match status" value="1"/>
</dbReference>
<comment type="caution">
    <text evidence="6">The sequence shown here is derived from an EMBL/GenBank/DDBJ whole genome shotgun (WGS) entry which is preliminary data.</text>
</comment>
<keyword evidence="4" id="KW-1133">Transmembrane helix</keyword>
<evidence type="ECO:0000256" key="1">
    <source>
        <dbReference type="ARBA" id="ARBA00000085"/>
    </source>
</evidence>
<evidence type="ECO:0000256" key="2">
    <source>
        <dbReference type="ARBA" id="ARBA00012438"/>
    </source>
</evidence>
<dbReference type="EMBL" id="RKKU01000005">
    <property type="protein sequence ID" value="ROZ86331.1"/>
    <property type="molecule type" value="Genomic_DNA"/>
</dbReference>
<dbReference type="PANTHER" id="PTHR43547:SF2">
    <property type="entry name" value="HYBRID SIGNAL TRANSDUCTION HISTIDINE KINASE C"/>
    <property type="match status" value="1"/>
</dbReference>
<dbReference type="CDD" id="cd00075">
    <property type="entry name" value="HATPase"/>
    <property type="match status" value="1"/>
</dbReference>